<dbReference type="Proteomes" id="UP000321412">
    <property type="component" value="Unassembled WGS sequence"/>
</dbReference>
<feature type="coiled-coil region" evidence="6">
    <location>
        <begin position="1184"/>
        <end position="1211"/>
    </location>
</feature>
<evidence type="ECO:0000256" key="1">
    <source>
        <dbReference type="ARBA" id="ARBA00022679"/>
    </source>
</evidence>
<dbReference type="GO" id="GO:0005524">
    <property type="term" value="F:ATP binding"/>
    <property type="evidence" value="ECO:0007669"/>
    <property type="project" value="UniProtKB-UniRule"/>
</dbReference>
<dbReference type="EMBL" id="VOSM01000020">
    <property type="protein sequence ID" value="TXD33590.1"/>
    <property type="molecule type" value="Genomic_DNA"/>
</dbReference>
<dbReference type="SUPFAM" id="SSF56112">
    <property type="entry name" value="Protein kinase-like (PK-like)"/>
    <property type="match status" value="1"/>
</dbReference>
<evidence type="ECO:0000256" key="4">
    <source>
        <dbReference type="ARBA" id="ARBA00022840"/>
    </source>
</evidence>
<dbReference type="SUPFAM" id="SSF52540">
    <property type="entry name" value="P-loop containing nucleoside triphosphate hydrolases"/>
    <property type="match status" value="1"/>
</dbReference>
<protein>
    <submittedName>
        <fullName evidence="9">Protein kinase</fullName>
    </submittedName>
</protein>
<feature type="region of interest" description="Disordered" evidence="7">
    <location>
        <begin position="365"/>
        <end position="384"/>
    </location>
</feature>
<dbReference type="Gene3D" id="3.30.200.20">
    <property type="entry name" value="Phosphorylase Kinase, domain 1"/>
    <property type="match status" value="1"/>
</dbReference>
<dbReference type="SUPFAM" id="SSF48452">
    <property type="entry name" value="TPR-like"/>
    <property type="match status" value="1"/>
</dbReference>
<dbReference type="OrthoDB" id="341967at2"/>
<dbReference type="GO" id="GO:0004674">
    <property type="term" value="F:protein serine/threonine kinase activity"/>
    <property type="evidence" value="ECO:0007669"/>
    <property type="project" value="TreeGrafter"/>
</dbReference>
<dbReference type="PROSITE" id="PS50011">
    <property type="entry name" value="PROTEIN_KINASE_DOM"/>
    <property type="match status" value="1"/>
</dbReference>
<keyword evidence="6" id="KW-0175">Coiled coil</keyword>
<dbReference type="Gene3D" id="1.25.40.10">
    <property type="entry name" value="Tetratricopeptide repeat domain"/>
    <property type="match status" value="1"/>
</dbReference>
<name>A0A5C6X6L0_9DELT</name>
<dbReference type="Pfam" id="PF13191">
    <property type="entry name" value="AAA_16"/>
    <property type="match status" value="1"/>
</dbReference>
<dbReference type="SMART" id="SM00220">
    <property type="entry name" value="S_TKc"/>
    <property type="match status" value="1"/>
</dbReference>
<dbReference type="PANTHER" id="PTHR43289">
    <property type="entry name" value="MITOGEN-ACTIVATED PROTEIN KINASE KINASE KINASE 20-RELATED"/>
    <property type="match status" value="1"/>
</dbReference>
<dbReference type="CDD" id="cd14014">
    <property type="entry name" value="STKc_PknB_like"/>
    <property type="match status" value="1"/>
</dbReference>
<dbReference type="PROSITE" id="PS00107">
    <property type="entry name" value="PROTEIN_KINASE_ATP"/>
    <property type="match status" value="1"/>
</dbReference>
<dbReference type="InterPro" id="IPR011990">
    <property type="entry name" value="TPR-like_helical_dom_sf"/>
</dbReference>
<reference evidence="9 10" key="1">
    <citation type="submission" date="2019-08" db="EMBL/GenBank/DDBJ databases">
        <title>Bradymonadales sp. TMQ4.</title>
        <authorList>
            <person name="Liang Q."/>
        </authorList>
    </citation>
    <scope>NUCLEOTIDE SEQUENCE [LARGE SCALE GENOMIC DNA]</scope>
    <source>
        <strain evidence="9 10">TMQ4</strain>
    </source>
</reference>
<sequence length="1232" mass="135324">MSQHHDETPPRLGPFELGELVGTGGMGQVWRARHVGEGREVAIKVMRRAQLDTQRFQEAFQREVRAVARLNHPGVVRVFDSGEVPAGLERSSGGRLVEGSAYLAMDLAVGTLERTDLSQFGWERRRAILIALLDALAHAHARGVIHRDLKPANVLWVPDAGGRPRLKLSDFGLAFALHDDAPTRRGVRERRVAGTPRFMAPEQITGRWRDQGPWTDLYALGCLAYGLLGQPAFGGARAEDVLRDQLQKPHPPLEPSVEVPPGLQTWLDGLLAKKPTRRYQRAADAAHDLRQLRLESPAPPEANAGDDPERARFYAAEEGASREVITLALPAAGEPTLHLERGHRGEGGEKMNREEGAEMWARPASDLHPAPPPHTWQTPRNDPSDGQLLGVGLGLFGLRSLPLVGRQGERQQLWQALLDVHRSGRPRLALVRGEVGVGASRLAQWLAERAHETGAAEVLQASHSPTGGPADGVARMMGSYLRCTGLSRDEIGLRVGQLFEDRAAPGLMARNLEVASAHDQVELTELLSPACDPDFREDVFTLRLVRPSERHMTWRRLLERITARRPALLVLDDVQWGSATLSFVRHLLNEKAHGRLPVLIVATLRESEEARARPIGEQLRDLLRFERAWQLGLGPLGLADHERLIEEMLGLERGLARQVAERTAGNPLFALQLVGDWVERGVLEVGPRGFELRAGAGSELPDDIHQVLRQRVDELVGVAAIAAHQLEGPAGRLSGSERARRALELAAALGRDVDAREWQRASELAECVPPPALLGLMEVRHLIERNPTGWSFGHGALRETLEKLARDAGRWHSHHRAAAAMLADAGAHPGAPAARRGYHLLEAGLAEEALEPLWQGAHHHVETLGLHEGLKIAERFERALRLAEVGADDPRWAELWMLRALAHLRLGEMDAVAVALERAHVFVETLEAAQHPGARRQRAEHTYLSGVLSQLTGDPRRGRELAAQSASMFEAVNHLDGLARALYLQAETMCWLGEDALALPIYGRAEAIFESLGDVRGVTKSKMGVGNLEMRHGDAARGEALIEEAIAAFQEQGDTYATAMGYSNLGEGLRARGKPGRALELCEQGLEMMRRAGLFEASIELNLCCAALALGDMERAARALKELQPRVIDMGSEGLLGVVYASWLPIYASRGQWTRWARSAEKARTHLERQPIHDADLAWTFELAAALARRADRLTEARQALRSAIAQHRALGATGDLQRAEALLLTLRDQAP</sequence>
<keyword evidence="10" id="KW-1185">Reference proteome</keyword>
<evidence type="ECO:0000256" key="7">
    <source>
        <dbReference type="SAM" id="MobiDB-lite"/>
    </source>
</evidence>
<feature type="binding site" evidence="5">
    <location>
        <position position="44"/>
    </location>
    <ligand>
        <name>ATP</name>
        <dbReference type="ChEBI" id="CHEBI:30616"/>
    </ligand>
</feature>
<dbReference type="InterPro" id="IPR011009">
    <property type="entry name" value="Kinase-like_dom_sf"/>
</dbReference>
<evidence type="ECO:0000256" key="2">
    <source>
        <dbReference type="ARBA" id="ARBA00022741"/>
    </source>
</evidence>
<evidence type="ECO:0000313" key="10">
    <source>
        <dbReference type="Proteomes" id="UP000321412"/>
    </source>
</evidence>
<dbReference type="Pfam" id="PF00069">
    <property type="entry name" value="Pkinase"/>
    <property type="match status" value="1"/>
</dbReference>
<evidence type="ECO:0000256" key="6">
    <source>
        <dbReference type="SAM" id="Coils"/>
    </source>
</evidence>
<dbReference type="InterPro" id="IPR041664">
    <property type="entry name" value="AAA_16"/>
</dbReference>
<dbReference type="InterPro" id="IPR017441">
    <property type="entry name" value="Protein_kinase_ATP_BS"/>
</dbReference>
<proteinExistence type="predicted"/>
<keyword evidence="1" id="KW-0808">Transferase</keyword>
<dbReference type="RefSeq" id="WP_146983430.1">
    <property type="nucleotide sequence ID" value="NZ_VOSM01000020.1"/>
</dbReference>
<dbReference type="InterPro" id="IPR000719">
    <property type="entry name" value="Prot_kinase_dom"/>
</dbReference>
<keyword evidence="2 5" id="KW-0547">Nucleotide-binding</keyword>
<dbReference type="InterPro" id="IPR019734">
    <property type="entry name" value="TPR_rpt"/>
</dbReference>
<organism evidence="9 10">
    <name type="scientific">Lujinxingia vulgaris</name>
    <dbReference type="NCBI Taxonomy" id="2600176"/>
    <lineage>
        <taxon>Bacteria</taxon>
        <taxon>Deltaproteobacteria</taxon>
        <taxon>Bradymonadales</taxon>
        <taxon>Lujinxingiaceae</taxon>
        <taxon>Lujinxingia</taxon>
    </lineage>
</organism>
<evidence type="ECO:0000259" key="8">
    <source>
        <dbReference type="PROSITE" id="PS50011"/>
    </source>
</evidence>
<evidence type="ECO:0000256" key="5">
    <source>
        <dbReference type="PROSITE-ProRule" id="PRU10141"/>
    </source>
</evidence>
<feature type="domain" description="Protein kinase" evidence="8">
    <location>
        <begin position="15"/>
        <end position="290"/>
    </location>
</feature>
<dbReference type="InterPro" id="IPR027417">
    <property type="entry name" value="P-loop_NTPase"/>
</dbReference>
<dbReference type="Gene3D" id="1.10.510.10">
    <property type="entry name" value="Transferase(Phosphotransferase) domain 1"/>
    <property type="match status" value="1"/>
</dbReference>
<accession>A0A5C6X6L0</accession>
<dbReference type="PANTHER" id="PTHR43289:SF6">
    <property type="entry name" value="SERINE_THREONINE-PROTEIN KINASE NEKL-3"/>
    <property type="match status" value="1"/>
</dbReference>
<comment type="caution">
    <text evidence="9">The sequence shown here is derived from an EMBL/GenBank/DDBJ whole genome shotgun (WGS) entry which is preliminary data.</text>
</comment>
<gene>
    <name evidence="9" type="ORF">FRC98_20390</name>
</gene>
<evidence type="ECO:0000313" key="9">
    <source>
        <dbReference type="EMBL" id="TXD33590.1"/>
    </source>
</evidence>
<dbReference type="SMART" id="SM00028">
    <property type="entry name" value="TPR"/>
    <property type="match status" value="4"/>
</dbReference>
<keyword evidence="3 9" id="KW-0418">Kinase</keyword>
<evidence type="ECO:0000256" key="3">
    <source>
        <dbReference type="ARBA" id="ARBA00022777"/>
    </source>
</evidence>
<keyword evidence="4 5" id="KW-0067">ATP-binding</keyword>
<dbReference type="AlphaFoldDB" id="A0A5C6X6L0"/>